<name>A0A6J7HV04_9ZZZZ</name>
<evidence type="ECO:0000256" key="7">
    <source>
        <dbReference type="SAM" id="MobiDB-lite"/>
    </source>
</evidence>
<feature type="transmembrane region" description="Helical" evidence="8">
    <location>
        <begin position="95"/>
        <end position="117"/>
    </location>
</feature>
<evidence type="ECO:0000256" key="6">
    <source>
        <dbReference type="ARBA" id="ARBA00023049"/>
    </source>
</evidence>
<keyword evidence="8" id="KW-0812">Transmembrane</keyword>
<evidence type="ECO:0000313" key="10">
    <source>
        <dbReference type="EMBL" id="CAB4834281.1"/>
    </source>
</evidence>
<feature type="transmembrane region" description="Helical" evidence="8">
    <location>
        <begin position="171"/>
        <end position="189"/>
    </location>
</feature>
<comment type="cofactor">
    <cofactor evidence="1">
        <name>Zn(2+)</name>
        <dbReference type="ChEBI" id="CHEBI:29105"/>
    </cofactor>
</comment>
<keyword evidence="8" id="KW-0472">Membrane</keyword>
<feature type="transmembrane region" description="Helical" evidence="8">
    <location>
        <begin position="137"/>
        <end position="159"/>
    </location>
</feature>
<keyword evidence="4" id="KW-0378">Hydrolase</keyword>
<proteinExistence type="inferred from homology"/>
<gene>
    <name evidence="9" type="ORF">UFOPK2754_02102</name>
    <name evidence="10" type="ORF">UFOPK3139_02036</name>
    <name evidence="11" type="ORF">UFOPK3268_01577</name>
    <name evidence="12" type="ORF">UFOPK3543_02051</name>
</gene>
<keyword evidence="3" id="KW-0645">Protease</keyword>
<organism evidence="12">
    <name type="scientific">freshwater metagenome</name>
    <dbReference type="NCBI Taxonomy" id="449393"/>
    <lineage>
        <taxon>unclassified sequences</taxon>
        <taxon>metagenomes</taxon>
        <taxon>ecological metagenomes</taxon>
    </lineage>
</organism>
<evidence type="ECO:0000256" key="8">
    <source>
        <dbReference type="SAM" id="Phobius"/>
    </source>
</evidence>
<keyword evidence="5" id="KW-0862">Zinc</keyword>
<evidence type="ECO:0000256" key="1">
    <source>
        <dbReference type="ARBA" id="ARBA00001947"/>
    </source>
</evidence>
<dbReference type="EMBL" id="CAFBMH010000087">
    <property type="protein sequence ID" value="CAB4920425.1"/>
    <property type="molecule type" value="Genomic_DNA"/>
</dbReference>
<sequence>MYGMPTLRFRLGRIPVEIELFHFIGAAMLGINQSRGDKGLLWVLLWILVVVVSVLAHEIGHAVALARYRRPAAITLHGLGGVTTHAGGLSSVQNIVVHLAGPVPMLLLVGLPARYWYGSFNSEFLFRLAYDLYQINFWWSIINLMPVWPLDGGQVLASITQLRSRHGNMPLVHWVSITVAIIGGGWALAVNRDNGYIFLFGLLLAVQNFMKLRGSRVSFLHPGYEGSLAHGGGARPRPEPRDRGDGPGRRPRPEREPKPPKPVKAKPAERLARGFSLLARGDTDAARVEAEMVRSGRPSPEHRALAGEIIAWSFLQERNVPKARAALVEIGDRVYVSKCLVAALEITGADEERGVHAVAVALIDEPEGPAKRQVIDYVGRRELGVQLAERLLSLPNGQGFEAAVRLASVLGECGRREQASKVQVLLFGG</sequence>
<accession>A0A6J7HV04</accession>
<evidence type="ECO:0000256" key="4">
    <source>
        <dbReference type="ARBA" id="ARBA00022801"/>
    </source>
</evidence>
<evidence type="ECO:0000313" key="9">
    <source>
        <dbReference type="EMBL" id="CAB4755963.1"/>
    </source>
</evidence>
<comment type="similarity">
    <text evidence="2">Belongs to the peptidase M50B family.</text>
</comment>
<dbReference type="EMBL" id="CAFBIZ010000248">
    <property type="protein sequence ID" value="CAB4852252.1"/>
    <property type="molecule type" value="Genomic_DNA"/>
</dbReference>
<evidence type="ECO:0000256" key="3">
    <source>
        <dbReference type="ARBA" id="ARBA00022670"/>
    </source>
</evidence>
<dbReference type="GO" id="GO:0008237">
    <property type="term" value="F:metallopeptidase activity"/>
    <property type="evidence" value="ECO:0007669"/>
    <property type="project" value="UniProtKB-KW"/>
</dbReference>
<dbReference type="EMBL" id="CAFABA010000092">
    <property type="protein sequence ID" value="CAB4834281.1"/>
    <property type="molecule type" value="Genomic_DNA"/>
</dbReference>
<evidence type="ECO:0000313" key="11">
    <source>
        <dbReference type="EMBL" id="CAB4852252.1"/>
    </source>
</evidence>
<feature type="region of interest" description="Disordered" evidence="7">
    <location>
        <begin position="228"/>
        <end position="267"/>
    </location>
</feature>
<keyword evidence="6" id="KW-0482">Metalloprotease</keyword>
<dbReference type="PANTHER" id="PTHR39188">
    <property type="entry name" value="MEMBRANE-ASSOCIATED ZINC METALLOPROTEASE M50B"/>
    <property type="match status" value="1"/>
</dbReference>
<evidence type="ECO:0000256" key="5">
    <source>
        <dbReference type="ARBA" id="ARBA00022833"/>
    </source>
</evidence>
<evidence type="ECO:0000313" key="12">
    <source>
        <dbReference type="EMBL" id="CAB4920425.1"/>
    </source>
</evidence>
<keyword evidence="8" id="KW-1133">Transmembrane helix</keyword>
<dbReference type="GO" id="GO:0006508">
    <property type="term" value="P:proteolysis"/>
    <property type="evidence" value="ECO:0007669"/>
    <property type="project" value="UniProtKB-KW"/>
</dbReference>
<protein>
    <submittedName>
        <fullName evidence="12">Unannotated protein</fullName>
    </submittedName>
</protein>
<dbReference type="EMBL" id="CAEZYR010000084">
    <property type="protein sequence ID" value="CAB4755963.1"/>
    <property type="molecule type" value="Genomic_DNA"/>
</dbReference>
<feature type="compositionally biased region" description="Basic and acidic residues" evidence="7">
    <location>
        <begin position="236"/>
        <end position="259"/>
    </location>
</feature>
<reference evidence="12" key="1">
    <citation type="submission" date="2020-05" db="EMBL/GenBank/DDBJ databases">
        <authorList>
            <person name="Chiriac C."/>
            <person name="Salcher M."/>
            <person name="Ghai R."/>
            <person name="Kavagutti S V."/>
        </authorList>
    </citation>
    <scope>NUCLEOTIDE SEQUENCE</scope>
</reference>
<dbReference type="PANTHER" id="PTHR39188:SF3">
    <property type="entry name" value="STAGE IV SPORULATION PROTEIN FB"/>
    <property type="match status" value="1"/>
</dbReference>
<evidence type="ECO:0000256" key="2">
    <source>
        <dbReference type="ARBA" id="ARBA00007931"/>
    </source>
</evidence>
<dbReference type="AlphaFoldDB" id="A0A6J7HV04"/>
<feature type="transmembrane region" description="Helical" evidence="8">
    <location>
        <begin position="43"/>
        <end position="66"/>
    </location>
</feature>